<name>A0A060UNG9_9PROT</name>
<organism evidence="2">
    <name type="scientific">Acidithiobacillus ferrivorans</name>
    <dbReference type="NCBI Taxonomy" id="160808"/>
    <lineage>
        <taxon>Bacteria</taxon>
        <taxon>Pseudomonadati</taxon>
        <taxon>Pseudomonadota</taxon>
        <taxon>Acidithiobacillia</taxon>
        <taxon>Acidithiobacillales</taxon>
        <taxon>Acidithiobacillaceae</taxon>
        <taxon>Acidithiobacillus</taxon>
    </lineage>
</organism>
<dbReference type="Gene3D" id="3.30.110.70">
    <property type="entry name" value="Hypothetical protein apc22750. Chain B"/>
    <property type="match status" value="1"/>
</dbReference>
<dbReference type="EMBL" id="LT841305">
    <property type="protein sequence ID" value="SMH64151.1"/>
    <property type="molecule type" value="Genomic_DNA"/>
</dbReference>
<dbReference type="InterPro" id="IPR002765">
    <property type="entry name" value="UPF0145_YbjQ-like"/>
</dbReference>
<keyword evidence="4" id="KW-1185">Reference proteome</keyword>
<proteinExistence type="inferred from homology"/>
<evidence type="ECO:0000313" key="4">
    <source>
        <dbReference type="Proteomes" id="UP000193925"/>
    </source>
</evidence>
<reference evidence="2" key="1">
    <citation type="submission" date="2014-03" db="EMBL/GenBank/DDBJ databases">
        <authorList>
            <person name="Genoscope - CEA"/>
        </authorList>
    </citation>
    <scope>NUCLEOTIDE SEQUENCE [LARGE SCALE GENOMIC DNA]</scope>
    <source>
        <strain evidence="2">CF27</strain>
    </source>
</reference>
<gene>
    <name evidence="3" type="ORF">AFERRI_10184</name>
    <name evidence="2" type="ORF">AFERRI_40144</name>
</gene>
<evidence type="ECO:0000313" key="2">
    <source>
        <dbReference type="EMBL" id="CDQ10192.1"/>
    </source>
</evidence>
<protein>
    <recommendedName>
        <fullName evidence="5">Heavy metal-binding domain-containing protein</fullName>
    </recommendedName>
</protein>
<dbReference type="Pfam" id="PF01906">
    <property type="entry name" value="YbjQ_1"/>
    <property type="match status" value="1"/>
</dbReference>
<reference evidence="2" key="2">
    <citation type="submission" date="2014-07" db="EMBL/GenBank/DDBJ databases">
        <title>Initial genome analysis of the psychrotolerant acidophile Acidithiobacillus ferrivorans CF27: insights into iron and sulfur oxidation pathways and into biofilm formation.</title>
        <authorList>
            <person name="Talla E."/>
            <person name="Hedrich S."/>
            <person name="Mangenot S."/>
            <person name="Ji B."/>
            <person name="Johnson D.B."/>
            <person name="Barbe V."/>
            <person name="Bonnefoy V."/>
        </authorList>
    </citation>
    <scope>NUCLEOTIDE SEQUENCE [LARGE SCALE GENOMIC DNA]</scope>
    <source>
        <strain evidence="2">CF27</strain>
    </source>
</reference>
<dbReference type="AlphaFoldDB" id="A0A060UNG9"/>
<dbReference type="Proteomes" id="UP000193925">
    <property type="component" value="Chromosome AFERRI"/>
</dbReference>
<dbReference type="InterPro" id="IPR035439">
    <property type="entry name" value="UPF0145_dom_sf"/>
</dbReference>
<dbReference type="EMBL" id="CCCS020000034">
    <property type="protein sequence ID" value="CDQ10192.1"/>
    <property type="molecule type" value="Genomic_DNA"/>
</dbReference>
<accession>A0A060UNG9</accession>
<evidence type="ECO:0008006" key="5">
    <source>
        <dbReference type="Google" id="ProtNLM"/>
    </source>
</evidence>
<dbReference type="RefSeq" id="WP_035192545.1">
    <property type="nucleotide sequence ID" value="NZ_CCCS020000034.1"/>
</dbReference>
<evidence type="ECO:0000256" key="1">
    <source>
        <dbReference type="ARBA" id="ARBA00010751"/>
    </source>
</evidence>
<comment type="similarity">
    <text evidence="1">Belongs to the UPF0145 family.</text>
</comment>
<sequence>MSIWDKIKHGIEEVAHDAQRAAENIGQNASKGIRSQTPEEMQRYSEWELALRQHRLPSFVQSRMFQTSQGQLPWISTARASELLLQRSHGVQPIGMVTGNCWYHFGYSWTQGHYDGWHTAVERMRLEALALGANAVVDVRMKVHHGEHEDMDYGVTGTAIRIRGLPPSAEPVVATVSALEFVRLLEDGVVPVGIAIGANFAWYSPWMGTMAAQAAQASPFAARYWNMEITDLSTFQENVRRRALYDLREDGRRMAAAVLAHTSTTQMFRVAADQDNPERFLCRHISIGTAISYLPKNAPQHELIPMISLLDHPLKSAATTRKDLI</sequence>
<evidence type="ECO:0000313" key="3">
    <source>
        <dbReference type="EMBL" id="SMH64151.1"/>
    </source>
</evidence>
<reference evidence="3 4" key="3">
    <citation type="submission" date="2017-03" db="EMBL/GenBank/DDBJ databases">
        <authorList>
            <person name="Regsiter A."/>
            <person name="William W."/>
        </authorList>
    </citation>
    <scope>NUCLEOTIDE SEQUENCE [LARGE SCALE GENOMIC DNA]</scope>
    <source>
        <strain evidence="3">PRJEB5721</strain>
    </source>
</reference>
<dbReference type="SUPFAM" id="SSF117782">
    <property type="entry name" value="YbjQ-like"/>
    <property type="match status" value="1"/>
</dbReference>